<keyword evidence="3" id="KW-0547">Nucleotide-binding</keyword>
<evidence type="ECO:0000313" key="6">
    <source>
        <dbReference type="EMBL" id="MST62712.1"/>
    </source>
</evidence>
<dbReference type="PROSITE" id="PS50893">
    <property type="entry name" value="ABC_TRANSPORTER_2"/>
    <property type="match status" value="1"/>
</dbReference>
<dbReference type="AlphaFoldDB" id="A0A6N7XED8"/>
<dbReference type="InterPro" id="IPR050319">
    <property type="entry name" value="ABC_transp_ATP-bind"/>
</dbReference>
<protein>
    <submittedName>
        <fullName evidence="6">ABC transporter ATP-binding protein</fullName>
    </submittedName>
</protein>
<dbReference type="PANTHER" id="PTHR43776:SF7">
    <property type="entry name" value="D,D-DIPEPTIDE TRANSPORT ATP-BINDING PROTEIN DDPF-RELATED"/>
    <property type="match status" value="1"/>
</dbReference>
<reference evidence="6 7" key="1">
    <citation type="submission" date="2019-08" db="EMBL/GenBank/DDBJ databases">
        <title>In-depth cultivation of the pig gut microbiome towards novel bacterial diversity and tailored functional studies.</title>
        <authorList>
            <person name="Wylensek D."/>
            <person name="Hitch T.C.A."/>
            <person name="Clavel T."/>
        </authorList>
    </citation>
    <scope>NUCLEOTIDE SEQUENCE [LARGE SCALE GENOMIC DNA]</scope>
    <source>
        <strain evidence="6 7">WCA-SAB-591-4A-A</strain>
    </source>
</reference>
<dbReference type="Gene3D" id="3.40.50.300">
    <property type="entry name" value="P-loop containing nucleotide triphosphate hydrolases"/>
    <property type="match status" value="1"/>
</dbReference>
<evidence type="ECO:0000256" key="4">
    <source>
        <dbReference type="ARBA" id="ARBA00022840"/>
    </source>
</evidence>
<dbReference type="GO" id="GO:0016887">
    <property type="term" value="F:ATP hydrolysis activity"/>
    <property type="evidence" value="ECO:0007669"/>
    <property type="project" value="InterPro"/>
</dbReference>
<accession>A0A6N7XED8</accession>
<dbReference type="InterPro" id="IPR013283">
    <property type="entry name" value="RLI1"/>
</dbReference>
<keyword evidence="7" id="KW-1185">Reference proteome</keyword>
<evidence type="ECO:0000256" key="3">
    <source>
        <dbReference type="ARBA" id="ARBA00022741"/>
    </source>
</evidence>
<evidence type="ECO:0000259" key="5">
    <source>
        <dbReference type="PROSITE" id="PS50893"/>
    </source>
</evidence>
<dbReference type="Proteomes" id="UP000440713">
    <property type="component" value="Unassembled WGS sequence"/>
</dbReference>
<gene>
    <name evidence="6" type="ORF">FYJ71_07000</name>
</gene>
<dbReference type="InterPro" id="IPR017871">
    <property type="entry name" value="ABC_transporter-like_CS"/>
</dbReference>
<dbReference type="CDD" id="cd03257">
    <property type="entry name" value="ABC_NikE_OppD_transporters"/>
    <property type="match status" value="1"/>
</dbReference>
<dbReference type="EMBL" id="VUNE01000003">
    <property type="protein sequence ID" value="MST62712.1"/>
    <property type="molecule type" value="Genomic_DNA"/>
</dbReference>
<dbReference type="InterPro" id="IPR003593">
    <property type="entry name" value="AAA+_ATPase"/>
</dbReference>
<dbReference type="SUPFAM" id="SSF52540">
    <property type="entry name" value="P-loop containing nucleoside triphosphate hydrolases"/>
    <property type="match status" value="1"/>
</dbReference>
<evidence type="ECO:0000313" key="7">
    <source>
        <dbReference type="Proteomes" id="UP000440713"/>
    </source>
</evidence>
<dbReference type="PROSITE" id="PS00211">
    <property type="entry name" value="ABC_TRANSPORTER_1"/>
    <property type="match status" value="1"/>
</dbReference>
<dbReference type="GO" id="GO:0005524">
    <property type="term" value="F:ATP binding"/>
    <property type="evidence" value="ECO:0007669"/>
    <property type="project" value="UniProtKB-KW"/>
</dbReference>
<evidence type="ECO:0000256" key="2">
    <source>
        <dbReference type="ARBA" id="ARBA00022448"/>
    </source>
</evidence>
<dbReference type="GO" id="GO:0055085">
    <property type="term" value="P:transmembrane transport"/>
    <property type="evidence" value="ECO:0007669"/>
    <property type="project" value="UniProtKB-ARBA"/>
</dbReference>
<keyword evidence="4 6" id="KW-0067">ATP-binding</keyword>
<dbReference type="PRINTS" id="PR01868">
    <property type="entry name" value="ABCEFAMILY"/>
</dbReference>
<name>A0A6N7XED8_9FIRM</name>
<dbReference type="SMART" id="SM00382">
    <property type="entry name" value="AAA"/>
    <property type="match status" value="1"/>
</dbReference>
<dbReference type="InterPro" id="IPR027417">
    <property type="entry name" value="P-loop_NTPase"/>
</dbReference>
<sequence length="236" mass="26592">MKILEARNINKKYVESKGIFGVNKEKNILMDFNFEINRGEIVGIVGNSGCGKSTFAKCLVNIESPDSGVIVIDGEVVYEKIKDSKKENINKYSNLYVKKKIQIIMQDQYSALNPKIKVGKSVLDALLIHETDMSIDDAMSKVIEYFELCGLKESDIEKYPHQFSGGQLQRVSIARALVLEPKIVVCDEITSALDVSVQASILNLMLDLKDKLNLTYIFISHDKDVLDCICDRKIFM</sequence>
<proteinExistence type="inferred from homology"/>
<dbReference type="InterPro" id="IPR003439">
    <property type="entry name" value="ABC_transporter-like_ATP-bd"/>
</dbReference>
<comment type="similarity">
    <text evidence="1">Belongs to the ABC transporter superfamily.</text>
</comment>
<feature type="domain" description="ABC transporter" evidence="5">
    <location>
        <begin position="14"/>
        <end position="236"/>
    </location>
</feature>
<keyword evidence="2" id="KW-0813">Transport</keyword>
<organism evidence="6 7">
    <name type="scientific">Peptostreptococcus porci</name>
    <dbReference type="NCBI Taxonomy" id="2652282"/>
    <lineage>
        <taxon>Bacteria</taxon>
        <taxon>Bacillati</taxon>
        <taxon>Bacillota</taxon>
        <taxon>Clostridia</taxon>
        <taxon>Peptostreptococcales</taxon>
        <taxon>Peptostreptococcaceae</taxon>
        <taxon>Peptostreptococcus</taxon>
    </lineage>
</organism>
<evidence type="ECO:0000256" key="1">
    <source>
        <dbReference type="ARBA" id="ARBA00005417"/>
    </source>
</evidence>
<dbReference type="RefSeq" id="WP_154538073.1">
    <property type="nucleotide sequence ID" value="NZ_JAXDWS010000019.1"/>
</dbReference>
<dbReference type="PANTHER" id="PTHR43776">
    <property type="entry name" value="TRANSPORT ATP-BINDING PROTEIN"/>
    <property type="match status" value="1"/>
</dbReference>
<dbReference type="Pfam" id="PF00005">
    <property type="entry name" value="ABC_tran"/>
    <property type="match status" value="1"/>
</dbReference>
<comment type="caution">
    <text evidence="6">The sequence shown here is derived from an EMBL/GenBank/DDBJ whole genome shotgun (WGS) entry which is preliminary data.</text>
</comment>